<dbReference type="SMART" id="SM00354">
    <property type="entry name" value="HTH_LACI"/>
    <property type="match status" value="1"/>
</dbReference>
<dbReference type="PROSITE" id="PS00356">
    <property type="entry name" value="HTH_LACI_1"/>
    <property type="match status" value="1"/>
</dbReference>
<keyword evidence="2 5" id="KW-0238">DNA-binding</keyword>
<comment type="caution">
    <text evidence="5">The sequence shown here is derived from an EMBL/GenBank/DDBJ whole genome shotgun (WGS) entry which is preliminary data.</text>
</comment>
<dbReference type="Pfam" id="PF00356">
    <property type="entry name" value="LacI"/>
    <property type="match status" value="1"/>
</dbReference>
<dbReference type="InterPro" id="IPR028082">
    <property type="entry name" value="Peripla_BP_I"/>
</dbReference>
<dbReference type="PANTHER" id="PTHR30146:SF120">
    <property type="entry name" value="ALANINE RACEMASE"/>
    <property type="match status" value="1"/>
</dbReference>
<organism evidence="5 6">
    <name type="scientific">Massilia terrae</name>
    <dbReference type="NCBI Taxonomy" id="1811224"/>
    <lineage>
        <taxon>Bacteria</taxon>
        <taxon>Pseudomonadati</taxon>
        <taxon>Pseudomonadota</taxon>
        <taxon>Betaproteobacteria</taxon>
        <taxon>Burkholderiales</taxon>
        <taxon>Oxalobacteraceae</taxon>
        <taxon>Telluria group</taxon>
        <taxon>Massilia</taxon>
    </lineage>
</organism>
<dbReference type="PROSITE" id="PS50932">
    <property type="entry name" value="HTH_LACI_2"/>
    <property type="match status" value="1"/>
</dbReference>
<evidence type="ECO:0000259" key="4">
    <source>
        <dbReference type="PROSITE" id="PS50932"/>
    </source>
</evidence>
<keyword evidence="1" id="KW-0805">Transcription regulation</keyword>
<dbReference type="EMBL" id="JANUGU010000015">
    <property type="protein sequence ID" value="MCS0661189.1"/>
    <property type="molecule type" value="Genomic_DNA"/>
</dbReference>
<dbReference type="Gene3D" id="1.10.260.40">
    <property type="entry name" value="lambda repressor-like DNA-binding domains"/>
    <property type="match status" value="1"/>
</dbReference>
<dbReference type="InterPro" id="IPR010982">
    <property type="entry name" value="Lambda_DNA-bd_dom_sf"/>
</dbReference>
<evidence type="ECO:0000256" key="1">
    <source>
        <dbReference type="ARBA" id="ARBA00023015"/>
    </source>
</evidence>
<evidence type="ECO:0000256" key="2">
    <source>
        <dbReference type="ARBA" id="ARBA00023125"/>
    </source>
</evidence>
<dbReference type="Gene3D" id="3.40.50.2300">
    <property type="match status" value="2"/>
</dbReference>
<dbReference type="SUPFAM" id="SSF47413">
    <property type="entry name" value="lambda repressor-like DNA-binding domains"/>
    <property type="match status" value="1"/>
</dbReference>
<gene>
    <name evidence="5" type="ORF">NX778_24250</name>
</gene>
<dbReference type="InterPro" id="IPR046335">
    <property type="entry name" value="LacI/GalR-like_sensor"/>
</dbReference>
<protein>
    <submittedName>
        <fullName evidence="5">LacI family DNA-binding transcriptional regulator</fullName>
    </submittedName>
</protein>
<accession>A0ABT2D521</accession>
<evidence type="ECO:0000313" key="6">
    <source>
        <dbReference type="Proteomes" id="UP001204621"/>
    </source>
</evidence>
<keyword evidence="3" id="KW-0804">Transcription</keyword>
<dbReference type="Proteomes" id="UP001204621">
    <property type="component" value="Unassembled WGS sequence"/>
</dbReference>
<dbReference type="GO" id="GO:0003677">
    <property type="term" value="F:DNA binding"/>
    <property type="evidence" value="ECO:0007669"/>
    <property type="project" value="UniProtKB-KW"/>
</dbReference>
<evidence type="ECO:0000256" key="3">
    <source>
        <dbReference type="ARBA" id="ARBA00023163"/>
    </source>
</evidence>
<sequence>MSDIARLAGVSVSAVSRALRGSPEIGDETRKRIVELAHSLNYTVNVGAQNLRLRQNTTVAVIVPSLSNLRQRLTEPFFISLISAIANALTDRGFEMLLTRVEATRTNFADAYFTGRAAGLIFTGQWLGHDQLNELALSKVPFVVWGEQREQQVYCTVGTDNLQGGRIATEHLLEQGARNVAIIGDFNTLELKNRYEGYLLAHRERGLEPAADLLMQTSFDTEAIERSTEALLARNKPVDGIFACSDLTAMTVINTLIHHGKRVPEDIAVSGYDDIELASYFRPSLTTVRQPMEAAADAIVEALIEQMKGERPASRRLVTELVKRESTAPAQMKPRS</sequence>
<dbReference type="CDD" id="cd01392">
    <property type="entry name" value="HTH_LacI"/>
    <property type="match status" value="1"/>
</dbReference>
<dbReference type="RefSeq" id="WP_258814385.1">
    <property type="nucleotide sequence ID" value="NZ_JANUGU010000015.1"/>
</dbReference>
<dbReference type="CDD" id="cd06295">
    <property type="entry name" value="PBP1_CelR"/>
    <property type="match status" value="1"/>
</dbReference>
<evidence type="ECO:0000313" key="5">
    <source>
        <dbReference type="EMBL" id="MCS0661189.1"/>
    </source>
</evidence>
<dbReference type="Pfam" id="PF13377">
    <property type="entry name" value="Peripla_BP_3"/>
    <property type="match status" value="1"/>
</dbReference>
<keyword evidence="6" id="KW-1185">Reference proteome</keyword>
<dbReference type="SUPFAM" id="SSF53822">
    <property type="entry name" value="Periplasmic binding protein-like I"/>
    <property type="match status" value="1"/>
</dbReference>
<proteinExistence type="predicted"/>
<dbReference type="InterPro" id="IPR000843">
    <property type="entry name" value="HTH_LacI"/>
</dbReference>
<name>A0ABT2D521_9BURK</name>
<feature type="domain" description="HTH lacI-type" evidence="4">
    <location>
        <begin position="1"/>
        <end position="53"/>
    </location>
</feature>
<dbReference type="PANTHER" id="PTHR30146">
    <property type="entry name" value="LACI-RELATED TRANSCRIPTIONAL REPRESSOR"/>
    <property type="match status" value="1"/>
</dbReference>
<reference evidence="5 6" key="1">
    <citation type="submission" date="2022-08" db="EMBL/GenBank/DDBJ databases">
        <title>Reclassification of Massilia species as members of the genera Telluria, Duganella, Pseudoduganella, Mokoshia gen. nov. and Zemynaea gen. nov. using orthogonal and non-orthogonal genome-based approaches.</title>
        <authorList>
            <person name="Bowman J.P."/>
        </authorList>
    </citation>
    <scope>NUCLEOTIDE SEQUENCE [LARGE SCALE GENOMIC DNA]</scope>
    <source>
        <strain evidence="5 6">JCM 31606</strain>
    </source>
</reference>